<evidence type="ECO:0000313" key="2">
    <source>
        <dbReference type="EMBL" id="RGD59514.1"/>
    </source>
</evidence>
<keyword evidence="3" id="KW-1185">Reference proteome</keyword>
<feature type="domain" description="AB hydrolase-1" evidence="1">
    <location>
        <begin position="34"/>
        <end position="265"/>
    </location>
</feature>
<sequence length="282" mass="30961">MTDTTDLNDAVAATDTTVATAPAIHHTAFGDGTPIVLIHGYTVDHRVLLPLEPAFADRPGWRRLYLDLPGHGASPRLPGPTSAAALAEALSEWIEARVGGRPFAVVGQSFGGQLARAVTARFGEQVLGSALLVPVVRWGADRDLPEESVVERDEDLLARLPAADRDLFRYVMARHTGPSWELFQRYVRPGWEAHDRAAAAELEADFLLPHWPEHRAARHRGRHLLVTTRQDALVGWRDQLALLDHYPRMAAAVLDGVGHNPQVEAADTVRALVGRWLDALPR</sequence>
<gene>
    <name evidence="2" type="ORF">DR950_18475</name>
</gene>
<dbReference type="Proteomes" id="UP000263377">
    <property type="component" value="Unassembled WGS sequence"/>
</dbReference>
<dbReference type="InterPro" id="IPR000073">
    <property type="entry name" value="AB_hydrolase_1"/>
</dbReference>
<dbReference type="Gene3D" id="3.40.50.1820">
    <property type="entry name" value="alpha/beta hydrolase"/>
    <property type="match status" value="1"/>
</dbReference>
<dbReference type="EMBL" id="QVIG01000001">
    <property type="protein sequence ID" value="RGD59514.1"/>
    <property type="molecule type" value="Genomic_DNA"/>
</dbReference>
<evidence type="ECO:0000313" key="3">
    <source>
        <dbReference type="Proteomes" id="UP000263377"/>
    </source>
</evidence>
<comment type="caution">
    <text evidence="2">The sequence shown here is derived from an EMBL/GenBank/DDBJ whole genome shotgun (WGS) entry which is preliminary data.</text>
</comment>
<dbReference type="SUPFAM" id="SSF53474">
    <property type="entry name" value="alpha/beta-Hydrolases"/>
    <property type="match status" value="1"/>
</dbReference>
<dbReference type="Pfam" id="PF00561">
    <property type="entry name" value="Abhydrolase_1"/>
    <property type="match status" value="1"/>
</dbReference>
<dbReference type="PANTHER" id="PTHR43798:SF6">
    <property type="entry name" value="HYDROLASE, PUTATIVE (AFU_ORTHOLOGUE AFUA_4G13070)-RELATED"/>
    <property type="match status" value="1"/>
</dbReference>
<protein>
    <submittedName>
        <fullName evidence="2">Alpha/beta hydrolase</fullName>
    </submittedName>
</protein>
<organism evidence="2 3">
    <name type="scientific">Kitasatospora xanthocidica</name>
    <dbReference type="NCBI Taxonomy" id="83382"/>
    <lineage>
        <taxon>Bacteria</taxon>
        <taxon>Bacillati</taxon>
        <taxon>Actinomycetota</taxon>
        <taxon>Actinomycetes</taxon>
        <taxon>Kitasatosporales</taxon>
        <taxon>Streptomycetaceae</taxon>
        <taxon>Kitasatospora</taxon>
    </lineage>
</organism>
<proteinExistence type="predicted"/>
<accession>A0A372ZVI8</accession>
<dbReference type="AlphaFoldDB" id="A0A372ZVI8"/>
<name>A0A372ZVI8_9ACTN</name>
<evidence type="ECO:0000259" key="1">
    <source>
        <dbReference type="Pfam" id="PF00561"/>
    </source>
</evidence>
<reference evidence="2 3" key="1">
    <citation type="submission" date="2018-08" db="EMBL/GenBank/DDBJ databases">
        <title>Diversity &amp; Physiological Properties of Lignin-Decomposing Actinobacteria from Soil.</title>
        <authorList>
            <person name="Roh S.G."/>
            <person name="Kim S.B."/>
        </authorList>
    </citation>
    <scope>NUCLEOTIDE SEQUENCE [LARGE SCALE GENOMIC DNA]</scope>
    <source>
        <strain evidence="2 3">MMS17-GH009</strain>
    </source>
</reference>
<dbReference type="InterPro" id="IPR029058">
    <property type="entry name" value="AB_hydrolase_fold"/>
</dbReference>
<dbReference type="GO" id="GO:0016787">
    <property type="term" value="F:hydrolase activity"/>
    <property type="evidence" value="ECO:0007669"/>
    <property type="project" value="UniProtKB-KW"/>
</dbReference>
<dbReference type="RefSeq" id="WP_117487703.1">
    <property type="nucleotide sequence ID" value="NZ_QVIG01000001.1"/>
</dbReference>
<dbReference type="InterPro" id="IPR050266">
    <property type="entry name" value="AB_hydrolase_sf"/>
</dbReference>
<keyword evidence="2" id="KW-0378">Hydrolase</keyword>
<dbReference type="PANTHER" id="PTHR43798">
    <property type="entry name" value="MONOACYLGLYCEROL LIPASE"/>
    <property type="match status" value="1"/>
</dbReference>